<dbReference type="AlphaFoldDB" id="M3UTU9"/>
<dbReference type="OrthoDB" id="2080707at2"/>
<feature type="compositionally biased region" description="Acidic residues" evidence="1">
    <location>
        <begin position="320"/>
        <end position="337"/>
    </location>
</feature>
<feature type="domain" description="MobA/VirD2-like nuclease" evidence="2">
    <location>
        <begin position="65"/>
        <end position="163"/>
    </location>
</feature>
<dbReference type="STRING" id="410332.SAMN04488550_2925"/>
<proteinExistence type="predicted"/>
<keyword evidence="4" id="KW-1185">Reference proteome</keyword>
<accession>M3UTU9</accession>
<dbReference type="EMBL" id="BAOP01000004">
    <property type="protein sequence ID" value="GAC78797.1"/>
    <property type="molecule type" value="Genomic_DNA"/>
</dbReference>
<feature type="region of interest" description="Disordered" evidence="1">
    <location>
        <begin position="272"/>
        <end position="395"/>
    </location>
</feature>
<evidence type="ECO:0000313" key="4">
    <source>
        <dbReference type="Proteomes" id="UP000035009"/>
    </source>
</evidence>
<feature type="compositionally biased region" description="Basic and acidic residues" evidence="1">
    <location>
        <begin position="350"/>
        <end position="369"/>
    </location>
</feature>
<sequence length="432" mass="46965">MSIIKYKASKSGASSIDYAFYGDSGTQKMLHLAAGTSRVAAFRSSFGDLATPAVRDVIVAAAEGHGRKIHLHTYTLAFHPDEFDVTNPEHLDRVAAVGERLVKRMHSAGYAVVVHDDADGGHAHAHIYVVNHDDLTGQSIQRYTSWKNGLRQLNDELMESEGLRVLPDPEREKPAWIQRREDFTAGGFEQVLGDRVAAALRDPRSVDREHFEEVLAERDVTLAVTDRDGWSYKMRRTDTGKLGRKKSSGLTPEFTADGAQEIFNYHAQRAAQAVRERDEEEREKEISDGHLGRFESTGVGTEAGTGTGPADRGVGTDTGTEADTDDFDLEALDAEPAGDERVPAVRGQRRPGDDRGREGGAGREDEGAPGRRAARGPDAGRATSPSVDRDAERDAIEAMLVDDAVGDVASRLAAAASSRRSRSRTHSRQKGA</sequence>
<dbReference type="InterPro" id="IPR005094">
    <property type="entry name" value="Endonuclease_MobA/VirD2"/>
</dbReference>
<feature type="compositionally biased region" description="Basic and acidic residues" evidence="1">
    <location>
        <begin position="283"/>
        <end position="293"/>
    </location>
</feature>
<dbReference type="eggNOG" id="ENOG5032VE2">
    <property type="taxonomic scope" value="Bacteria"/>
</dbReference>
<gene>
    <name evidence="3" type="ORF">GM1_004_02420</name>
</gene>
<organism evidence="3 4">
    <name type="scientific">Gordonia malaquae NBRC 108250</name>
    <dbReference type="NCBI Taxonomy" id="1223542"/>
    <lineage>
        <taxon>Bacteria</taxon>
        <taxon>Bacillati</taxon>
        <taxon>Actinomycetota</taxon>
        <taxon>Actinomycetes</taxon>
        <taxon>Mycobacteriales</taxon>
        <taxon>Gordoniaceae</taxon>
        <taxon>Gordonia</taxon>
    </lineage>
</organism>
<name>M3UTU9_GORML</name>
<evidence type="ECO:0000256" key="1">
    <source>
        <dbReference type="SAM" id="MobiDB-lite"/>
    </source>
</evidence>
<evidence type="ECO:0000259" key="2">
    <source>
        <dbReference type="Pfam" id="PF03432"/>
    </source>
</evidence>
<dbReference type="Proteomes" id="UP000035009">
    <property type="component" value="Unassembled WGS sequence"/>
</dbReference>
<protein>
    <recommendedName>
        <fullName evidence="2">MobA/VirD2-like nuclease domain-containing protein</fullName>
    </recommendedName>
</protein>
<evidence type="ECO:0000313" key="3">
    <source>
        <dbReference type="EMBL" id="GAC78797.1"/>
    </source>
</evidence>
<reference evidence="3 4" key="1">
    <citation type="submission" date="2013-02" db="EMBL/GenBank/DDBJ databases">
        <title>Whole genome shotgun sequence of Gordonia malaquae NBRC 108250.</title>
        <authorList>
            <person name="Yoshida I."/>
            <person name="Hosoyama A."/>
            <person name="Tsuchikane K."/>
            <person name="Ando Y."/>
            <person name="Baba S."/>
            <person name="Ohji S."/>
            <person name="Hamada M."/>
            <person name="Tamura T."/>
            <person name="Yamazoe A."/>
            <person name="Yamazaki S."/>
            <person name="Fujita N."/>
        </authorList>
    </citation>
    <scope>NUCLEOTIDE SEQUENCE [LARGE SCALE GENOMIC DNA]</scope>
    <source>
        <strain evidence="3 4">NBRC 108250</strain>
    </source>
</reference>
<feature type="region of interest" description="Disordered" evidence="1">
    <location>
        <begin position="411"/>
        <end position="432"/>
    </location>
</feature>
<comment type="caution">
    <text evidence="3">The sequence shown here is derived from an EMBL/GenBank/DDBJ whole genome shotgun (WGS) entry which is preliminary data.</text>
</comment>
<feature type="compositionally biased region" description="Basic residues" evidence="1">
    <location>
        <begin position="419"/>
        <end position="432"/>
    </location>
</feature>
<dbReference type="RefSeq" id="WP_008376928.1">
    <property type="nucleotide sequence ID" value="NZ_BAOP01000004.1"/>
</dbReference>
<dbReference type="Pfam" id="PF03432">
    <property type="entry name" value="Relaxase"/>
    <property type="match status" value="1"/>
</dbReference>